<evidence type="ECO:0000313" key="3">
    <source>
        <dbReference type="EMBL" id="CAG1972955.1"/>
    </source>
</evidence>
<dbReference type="Gene3D" id="3.30.710.10">
    <property type="entry name" value="Potassium Channel Kv1.1, Chain A"/>
    <property type="match status" value="1"/>
</dbReference>
<dbReference type="Proteomes" id="UP000746612">
    <property type="component" value="Unassembled WGS sequence"/>
</dbReference>
<feature type="domain" description="BTB" evidence="2">
    <location>
        <begin position="121"/>
        <end position="192"/>
    </location>
</feature>
<dbReference type="CDD" id="cd18186">
    <property type="entry name" value="BTB_POZ_ZBTB_KLHL-like"/>
    <property type="match status" value="1"/>
</dbReference>
<dbReference type="PANTHER" id="PTHR47843">
    <property type="entry name" value="BTB DOMAIN-CONTAINING PROTEIN-RELATED"/>
    <property type="match status" value="1"/>
</dbReference>
<evidence type="ECO:0000313" key="4">
    <source>
        <dbReference type="Proteomes" id="UP000746612"/>
    </source>
</evidence>
<dbReference type="InterPro" id="IPR011333">
    <property type="entry name" value="SKP1/BTB/POZ_sf"/>
</dbReference>
<protein>
    <recommendedName>
        <fullName evidence="2">BTB domain-containing protein</fullName>
    </recommendedName>
</protein>
<accession>A0A9N8NGF1</accession>
<comment type="caution">
    <text evidence="3">The sequence shown here is derived from an EMBL/GenBank/DDBJ whole genome shotgun (WGS) entry which is preliminary data.</text>
</comment>
<dbReference type="AlphaFoldDB" id="A0A9N8NGF1"/>
<feature type="region of interest" description="Disordered" evidence="1">
    <location>
        <begin position="202"/>
        <end position="222"/>
    </location>
</feature>
<evidence type="ECO:0000259" key="2">
    <source>
        <dbReference type="PROSITE" id="PS50097"/>
    </source>
</evidence>
<dbReference type="InterPro" id="IPR000210">
    <property type="entry name" value="BTB/POZ_dom"/>
</dbReference>
<proteinExistence type="predicted"/>
<dbReference type="PROSITE" id="PS50097">
    <property type="entry name" value="BTB"/>
    <property type="match status" value="1"/>
</dbReference>
<dbReference type="SUPFAM" id="SSF54695">
    <property type="entry name" value="POZ domain"/>
    <property type="match status" value="1"/>
</dbReference>
<name>A0A9N8NGF1_GIBZA</name>
<evidence type="ECO:0000256" key="1">
    <source>
        <dbReference type="SAM" id="MobiDB-lite"/>
    </source>
</evidence>
<gene>
    <name evidence="3" type="ORF">MDCFG202_LOCUS116870</name>
</gene>
<dbReference type="EMBL" id="CAJPIJ010000092">
    <property type="protein sequence ID" value="CAG1972955.1"/>
    <property type="molecule type" value="Genomic_DNA"/>
</dbReference>
<dbReference type="PANTHER" id="PTHR47843:SF5">
    <property type="entry name" value="BTB_POZ DOMAIN PROTEIN"/>
    <property type="match status" value="1"/>
</dbReference>
<reference evidence="3" key="1">
    <citation type="submission" date="2021-03" db="EMBL/GenBank/DDBJ databases">
        <authorList>
            <person name="Alouane T."/>
            <person name="Langin T."/>
            <person name="Bonhomme L."/>
        </authorList>
    </citation>
    <scope>NUCLEOTIDE SEQUENCE</scope>
    <source>
        <strain evidence="3">MDC_Fg202</strain>
    </source>
</reference>
<sequence>MDYTRGHRKAAYMNAYCRHIFSLPEHSHLSQQKPIRLAIRRHAVTVANFSEQKLVEILQYLIGQGVFNSRATAALEFPELRDTDLPGARSPAKPSIVCHSRKMVAFDLSWLRSSFNDDSYADLTLISCTKQYSAHRIIVCPQSPIIARKFCSQFQSVKQDPSCDSCGVTPRYCFDFLQDDPHAVDCLIQYFYRQDYQSGYRGPATEDSVTEGMEGTTSPFPSDQNSIDDSYPIFHVRVYVLAEFYNVPTLKELALEKFNRVTQDNSYPDRFLDGVEEAYKSTMEQYRGLCDAIVNFFYAHQDLMDEERVQEILQKTNSLTYELLMHWKKKQARFRKAKPHWP</sequence>
<organism evidence="3 4">
    <name type="scientific">Gibberella zeae</name>
    <name type="common">Wheat head blight fungus</name>
    <name type="synonym">Fusarium graminearum</name>
    <dbReference type="NCBI Taxonomy" id="5518"/>
    <lineage>
        <taxon>Eukaryota</taxon>
        <taxon>Fungi</taxon>
        <taxon>Dikarya</taxon>
        <taxon>Ascomycota</taxon>
        <taxon>Pezizomycotina</taxon>
        <taxon>Sordariomycetes</taxon>
        <taxon>Hypocreomycetidae</taxon>
        <taxon>Hypocreales</taxon>
        <taxon>Nectriaceae</taxon>
        <taxon>Fusarium</taxon>
    </lineage>
</organism>